<dbReference type="EMBL" id="FOCC01000007">
    <property type="protein sequence ID" value="SEM71787.1"/>
    <property type="molecule type" value="Genomic_DNA"/>
</dbReference>
<dbReference type="SUPFAM" id="SSF54211">
    <property type="entry name" value="Ribosomal protein S5 domain 2-like"/>
    <property type="match status" value="1"/>
</dbReference>
<dbReference type="SUPFAM" id="SSF54980">
    <property type="entry name" value="EF-G C-terminal domain-like"/>
    <property type="match status" value="1"/>
</dbReference>
<dbReference type="PROSITE" id="PS00910">
    <property type="entry name" value="UPF0029"/>
    <property type="match status" value="1"/>
</dbReference>
<sequence length="207" mass="22825">MYLTIQANSTFEQTIKKSQFICYLIRIQTEDDAKKQLEQLKSQHKKATHVCFAYLLGAKDEIQRESDNGEPQGTAGVPILDVLKNNHLHDVLAVVVRYFGGIKLGAGGLIRAYSSSCAKAIAQNTIVKRVVQNKLSLTLSYALLGKLQDFLNRQKIAVLDTQFTENVCVTVCVDQAKADAFITNVNNLLSAKATIKNQGDVLTEVPI</sequence>
<dbReference type="PANTHER" id="PTHR16301">
    <property type="entry name" value="IMPACT-RELATED"/>
    <property type="match status" value="1"/>
</dbReference>
<organism evidence="4 5">
    <name type="scientific">Ligilactobacillus ruminis</name>
    <dbReference type="NCBI Taxonomy" id="1623"/>
    <lineage>
        <taxon>Bacteria</taxon>
        <taxon>Bacillati</taxon>
        <taxon>Bacillota</taxon>
        <taxon>Bacilli</taxon>
        <taxon>Lactobacillales</taxon>
        <taxon>Lactobacillaceae</taxon>
        <taxon>Ligilactobacillus</taxon>
    </lineage>
</organism>
<reference evidence="4 5" key="1">
    <citation type="submission" date="2016-10" db="EMBL/GenBank/DDBJ databases">
        <authorList>
            <person name="Varghese N."/>
            <person name="Submissions S."/>
        </authorList>
    </citation>
    <scope>NUCLEOTIDE SEQUENCE [LARGE SCALE GENOMIC DNA]</scope>
    <source>
        <strain evidence="4 5">WC1T17</strain>
    </source>
</reference>
<feature type="domain" description="UPF0029" evidence="3">
    <location>
        <begin position="137"/>
        <end position="191"/>
    </location>
</feature>
<dbReference type="Pfam" id="PF01205">
    <property type="entry name" value="Impact_N"/>
    <property type="match status" value="1"/>
</dbReference>
<dbReference type="InterPro" id="IPR023582">
    <property type="entry name" value="Impact"/>
</dbReference>
<accession>A0ABY1ABY6</accession>
<name>A0ABY1ABY6_9LACO</name>
<dbReference type="InterPro" id="IPR020568">
    <property type="entry name" value="Ribosomal_Su5_D2-typ_SF"/>
</dbReference>
<proteinExistence type="inferred from homology"/>
<dbReference type="InterPro" id="IPR036956">
    <property type="entry name" value="Impact_N_sf"/>
</dbReference>
<dbReference type="NCBIfam" id="TIGR00257">
    <property type="entry name" value="IMPACT_YIGZ"/>
    <property type="match status" value="1"/>
</dbReference>
<gene>
    <name evidence="4" type="ORF">SAMN05216431_10775</name>
</gene>
<dbReference type="InterPro" id="IPR001498">
    <property type="entry name" value="Impact_N"/>
</dbReference>
<dbReference type="InterPro" id="IPR015796">
    <property type="entry name" value="Impact_YigZ-like"/>
</dbReference>
<feature type="domain" description="Impact N-terminal" evidence="2">
    <location>
        <begin position="16"/>
        <end position="121"/>
    </location>
</feature>
<dbReference type="Pfam" id="PF09186">
    <property type="entry name" value="DUF1949"/>
    <property type="match status" value="1"/>
</dbReference>
<dbReference type="Gene3D" id="3.30.70.240">
    <property type="match status" value="1"/>
</dbReference>
<protein>
    <submittedName>
        <fullName evidence="4">Uncharacterized protein, YigZ family</fullName>
    </submittedName>
</protein>
<dbReference type="PANTHER" id="PTHR16301:SF20">
    <property type="entry name" value="IMPACT FAMILY MEMBER YIGZ"/>
    <property type="match status" value="1"/>
</dbReference>
<evidence type="ECO:0000256" key="1">
    <source>
        <dbReference type="ARBA" id="ARBA00007665"/>
    </source>
</evidence>
<evidence type="ECO:0000313" key="4">
    <source>
        <dbReference type="EMBL" id="SEM71787.1"/>
    </source>
</evidence>
<dbReference type="InterPro" id="IPR020569">
    <property type="entry name" value="UPF0029_Impact_CS"/>
</dbReference>
<evidence type="ECO:0000259" key="3">
    <source>
        <dbReference type="Pfam" id="PF09186"/>
    </source>
</evidence>
<dbReference type="InterPro" id="IPR035647">
    <property type="entry name" value="EFG_III/V"/>
</dbReference>
<comment type="caution">
    <text evidence="4">The sequence shown here is derived from an EMBL/GenBank/DDBJ whole genome shotgun (WGS) entry which is preliminary data.</text>
</comment>
<dbReference type="Proteomes" id="UP000182089">
    <property type="component" value="Unassembled WGS sequence"/>
</dbReference>
<dbReference type="InterPro" id="IPR015269">
    <property type="entry name" value="UPF0029_Impact_C"/>
</dbReference>
<evidence type="ECO:0000259" key="2">
    <source>
        <dbReference type="Pfam" id="PF01205"/>
    </source>
</evidence>
<evidence type="ECO:0000313" key="5">
    <source>
        <dbReference type="Proteomes" id="UP000182089"/>
    </source>
</evidence>
<dbReference type="Gene3D" id="3.30.230.30">
    <property type="entry name" value="Impact, N-terminal domain"/>
    <property type="match status" value="1"/>
</dbReference>
<comment type="similarity">
    <text evidence="1">Belongs to the IMPACT family.</text>
</comment>